<dbReference type="SMART" id="SM00219">
    <property type="entry name" value="TyrKc"/>
    <property type="match status" value="1"/>
</dbReference>
<dbReference type="InterPro" id="IPR011009">
    <property type="entry name" value="Kinase-like_dom_sf"/>
</dbReference>
<proteinExistence type="predicted"/>
<dbReference type="Gene3D" id="3.30.200.20">
    <property type="entry name" value="Phosphorylase Kinase, domain 1"/>
    <property type="match status" value="1"/>
</dbReference>
<accession>A0AAV5LN18</accession>
<dbReference type="GO" id="GO:0005886">
    <property type="term" value="C:plasma membrane"/>
    <property type="evidence" value="ECO:0007669"/>
    <property type="project" value="UniProtKB-SubCell"/>
</dbReference>
<dbReference type="InterPro" id="IPR050823">
    <property type="entry name" value="Plant_Ser_Thr_Prot_Kinase"/>
</dbReference>
<dbReference type="GO" id="GO:0004713">
    <property type="term" value="F:protein tyrosine kinase activity"/>
    <property type="evidence" value="ECO:0007669"/>
    <property type="project" value="InterPro"/>
</dbReference>
<dbReference type="Gene3D" id="1.10.510.10">
    <property type="entry name" value="Transferase(Phosphotransferase) domain 1"/>
    <property type="match status" value="1"/>
</dbReference>
<dbReference type="Proteomes" id="UP001054252">
    <property type="component" value="Unassembled WGS sequence"/>
</dbReference>
<evidence type="ECO:0000259" key="4">
    <source>
        <dbReference type="PROSITE" id="PS50011"/>
    </source>
</evidence>
<dbReference type="PANTHER" id="PTHR45621">
    <property type="entry name" value="OS01G0588500 PROTEIN-RELATED"/>
    <property type="match status" value="1"/>
</dbReference>
<keyword evidence="6" id="KW-1185">Reference proteome</keyword>
<dbReference type="InterPro" id="IPR020635">
    <property type="entry name" value="Tyr_kinase_cat_dom"/>
</dbReference>
<comment type="subcellular location">
    <subcellularLocation>
        <location evidence="1">Cell membrane</location>
    </subcellularLocation>
</comment>
<dbReference type="InterPro" id="IPR001245">
    <property type="entry name" value="Ser-Thr/Tyr_kinase_cat_dom"/>
</dbReference>
<evidence type="ECO:0000256" key="1">
    <source>
        <dbReference type="ARBA" id="ARBA00004236"/>
    </source>
</evidence>
<dbReference type="Pfam" id="PF07714">
    <property type="entry name" value="PK_Tyr_Ser-Thr"/>
    <property type="match status" value="1"/>
</dbReference>
<gene>
    <name evidence="5" type="ORF">SLEP1_g46143</name>
</gene>
<evidence type="ECO:0000313" key="5">
    <source>
        <dbReference type="EMBL" id="GKV38208.1"/>
    </source>
</evidence>
<dbReference type="SUPFAM" id="SSF56112">
    <property type="entry name" value="Protein kinase-like (PK-like)"/>
    <property type="match status" value="1"/>
</dbReference>
<feature type="compositionally biased region" description="Basic and acidic residues" evidence="3">
    <location>
        <begin position="324"/>
        <end position="334"/>
    </location>
</feature>
<feature type="domain" description="Protein kinase" evidence="4">
    <location>
        <begin position="24"/>
        <end position="304"/>
    </location>
</feature>
<sequence>MGSDYNEEIKHISYDDILSYTGNCSADNKIGNFQFGEVYRGKMGEKEVTVKIWRNNRSRYISFIRDNATRFNDELILQTLGGVTSHCRVAKMIEYCDDEDENRLAVVYNLNPLDILQNLIHEDNLTWLQRVKIAYQLADLLKFLHTAPLAEGKRPYMVRNLNPAHIMIGQDYSPILYEFSMFSGGIQPDRNHLGHLTTPGYSGYTDPPFSWVGDLIDKNGVYEYADARLDGVRSLDEWAAEEYGKRVAECGKGNVSLVHPSFEHDQDFELADGPKITNVVMDCLIDDPSERPSIDRVIDLLDGLSVVQRNPDTFGIGTNRGHKPSHDEASEVEI</sequence>
<keyword evidence="2" id="KW-1003">Cell membrane</keyword>
<protein>
    <recommendedName>
        <fullName evidence="4">Protein kinase domain-containing protein</fullName>
    </recommendedName>
</protein>
<evidence type="ECO:0000256" key="3">
    <source>
        <dbReference type="SAM" id="MobiDB-lite"/>
    </source>
</evidence>
<dbReference type="GO" id="GO:0005524">
    <property type="term" value="F:ATP binding"/>
    <property type="evidence" value="ECO:0007669"/>
    <property type="project" value="InterPro"/>
</dbReference>
<organism evidence="5 6">
    <name type="scientific">Rubroshorea leprosula</name>
    <dbReference type="NCBI Taxonomy" id="152421"/>
    <lineage>
        <taxon>Eukaryota</taxon>
        <taxon>Viridiplantae</taxon>
        <taxon>Streptophyta</taxon>
        <taxon>Embryophyta</taxon>
        <taxon>Tracheophyta</taxon>
        <taxon>Spermatophyta</taxon>
        <taxon>Magnoliopsida</taxon>
        <taxon>eudicotyledons</taxon>
        <taxon>Gunneridae</taxon>
        <taxon>Pentapetalae</taxon>
        <taxon>rosids</taxon>
        <taxon>malvids</taxon>
        <taxon>Malvales</taxon>
        <taxon>Dipterocarpaceae</taxon>
        <taxon>Rubroshorea</taxon>
    </lineage>
</organism>
<name>A0AAV5LN18_9ROSI</name>
<dbReference type="AlphaFoldDB" id="A0AAV5LN18"/>
<reference evidence="5 6" key="1">
    <citation type="journal article" date="2021" name="Commun. Biol.">
        <title>The genome of Shorea leprosula (Dipterocarpaceae) highlights the ecological relevance of drought in aseasonal tropical rainforests.</title>
        <authorList>
            <person name="Ng K.K.S."/>
            <person name="Kobayashi M.J."/>
            <person name="Fawcett J.A."/>
            <person name="Hatakeyama M."/>
            <person name="Paape T."/>
            <person name="Ng C.H."/>
            <person name="Ang C.C."/>
            <person name="Tnah L.H."/>
            <person name="Lee C.T."/>
            <person name="Nishiyama T."/>
            <person name="Sese J."/>
            <person name="O'Brien M.J."/>
            <person name="Copetti D."/>
            <person name="Mohd Noor M.I."/>
            <person name="Ong R.C."/>
            <person name="Putra M."/>
            <person name="Sireger I.Z."/>
            <person name="Indrioko S."/>
            <person name="Kosugi Y."/>
            <person name="Izuno A."/>
            <person name="Isagi Y."/>
            <person name="Lee S.L."/>
            <person name="Shimizu K.K."/>
        </authorList>
    </citation>
    <scope>NUCLEOTIDE SEQUENCE [LARGE SCALE GENOMIC DNA]</scope>
    <source>
        <strain evidence="5">214</strain>
    </source>
</reference>
<keyword evidence="2" id="KW-0472">Membrane</keyword>
<evidence type="ECO:0000256" key="2">
    <source>
        <dbReference type="ARBA" id="ARBA00022475"/>
    </source>
</evidence>
<dbReference type="InterPro" id="IPR000719">
    <property type="entry name" value="Prot_kinase_dom"/>
</dbReference>
<comment type="caution">
    <text evidence="5">The sequence shown here is derived from an EMBL/GenBank/DDBJ whole genome shotgun (WGS) entry which is preliminary data.</text>
</comment>
<feature type="region of interest" description="Disordered" evidence="3">
    <location>
        <begin position="315"/>
        <end position="334"/>
    </location>
</feature>
<dbReference type="PROSITE" id="PS50011">
    <property type="entry name" value="PROTEIN_KINASE_DOM"/>
    <property type="match status" value="1"/>
</dbReference>
<evidence type="ECO:0000313" key="6">
    <source>
        <dbReference type="Proteomes" id="UP001054252"/>
    </source>
</evidence>
<dbReference type="EMBL" id="BPVZ01000127">
    <property type="protein sequence ID" value="GKV38208.1"/>
    <property type="molecule type" value="Genomic_DNA"/>
</dbReference>